<evidence type="ECO:0000256" key="1">
    <source>
        <dbReference type="SAM" id="MobiDB-lite"/>
    </source>
</evidence>
<dbReference type="AlphaFoldDB" id="A0A4R6ZIC9"/>
<dbReference type="RefSeq" id="WP_166644640.1">
    <property type="nucleotide sequence ID" value="NZ_SNZJ01000014.1"/>
</dbReference>
<proteinExistence type="predicted"/>
<sequence>MTPQQKQPHPDKNGPSHPEGKISNADADKIWESAIELFGGNEALARDWMNTEAMALDWRKPIDVMVDDPTAVMDLITRVAYGVYT</sequence>
<evidence type="ECO:0000259" key="2">
    <source>
        <dbReference type="Pfam" id="PF09722"/>
    </source>
</evidence>
<feature type="region of interest" description="Disordered" evidence="1">
    <location>
        <begin position="1"/>
        <end position="26"/>
    </location>
</feature>
<comment type="caution">
    <text evidence="3">The sequence shown here is derived from an EMBL/GenBank/DDBJ whole genome shotgun (WGS) entry which is preliminary data.</text>
</comment>
<dbReference type="Proteomes" id="UP000295212">
    <property type="component" value="Unassembled WGS sequence"/>
</dbReference>
<feature type="domain" description="Antitoxin Xre/MbcA/ParS-like toxin-binding" evidence="2">
    <location>
        <begin position="33"/>
        <end position="82"/>
    </location>
</feature>
<reference evidence="3 4" key="1">
    <citation type="submission" date="2019-03" db="EMBL/GenBank/DDBJ databases">
        <title>Genomic Encyclopedia of Type Strains, Phase III (KMG-III): the genomes of soil and plant-associated and newly described type strains.</title>
        <authorList>
            <person name="Whitman W."/>
        </authorList>
    </citation>
    <scope>NUCLEOTIDE SEQUENCE [LARGE SCALE GENOMIC DNA]</scope>
    <source>
        <strain evidence="3 4">CECT 5797</strain>
    </source>
</reference>
<accession>A0A4R6ZIC9</accession>
<evidence type="ECO:0000313" key="3">
    <source>
        <dbReference type="EMBL" id="TDR52030.1"/>
    </source>
</evidence>
<gene>
    <name evidence="3" type="ORF">DFP85_1143</name>
</gene>
<feature type="compositionally biased region" description="Basic and acidic residues" evidence="1">
    <location>
        <begin position="8"/>
        <end position="26"/>
    </location>
</feature>
<organism evidence="3 4">
    <name type="scientific">Halomonas ventosae</name>
    <dbReference type="NCBI Taxonomy" id="229007"/>
    <lineage>
        <taxon>Bacteria</taxon>
        <taxon>Pseudomonadati</taxon>
        <taxon>Pseudomonadota</taxon>
        <taxon>Gammaproteobacteria</taxon>
        <taxon>Oceanospirillales</taxon>
        <taxon>Halomonadaceae</taxon>
        <taxon>Halomonas</taxon>
    </lineage>
</organism>
<evidence type="ECO:0000313" key="4">
    <source>
        <dbReference type="Proteomes" id="UP000295212"/>
    </source>
</evidence>
<name>A0A4R6ZIC9_9GAMM</name>
<protein>
    <submittedName>
        <fullName evidence="3">Putative toxin-antitoxin system antitoxin component (TIGR02293 family)</fullName>
    </submittedName>
</protein>
<dbReference type="Pfam" id="PF09722">
    <property type="entry name" value="Xre_MbcA_ParS_C"/>
    <property type="match status" value="1"/>
</dbReference>
<dbReference type="InterPro" id="IPR024467">
    <property type="entry name" value="Xre/MbcA/ParS-like_toxin-bd"/>
</dbReference>
<dbReference type="EMBL" id="SNZJ01000014">
    <property type="protein sequence ID" value="TDR52030.1"/>
    <property type="molecule type" value="Genomic_DNA"/>
</dbReference>